<evidence type="ECO:0000313" key="1">
    <source>
        <dbReference type="EMBL" id="KAI4819226.1"/>
    </source>
</evidence>
<name>A0ACB9X0K6_CHAAC</name>
<feature type="non-terminal residue" evidence="1">
    <location>
        <position position="1"/>
    </location>
</feature>
<organism evidence="1 2">
    <name type="scientific">Chaenocephalus aceratus</name>
    <name type="common">Blackfin icefish</name>
    <name type="synonym">Chaenichthys aceratus</name>
    <dbReference type="NCBI Taxonomy" id="36190"/>
    <lineage>
        <taxon>Eukaryota</taxon>
        <taxon>Metazoa</taxon>
        <taxon>Chordata</taxon>
        <taxon>Craniata</taxon>
        <taxon>Vertebrata</taxon>
        <taxon>Euteleostomi</taxon>
        <taxon>Actinopterygii</taxon>
        <taxon>Neopterygii</taxon>
        <taxon>Teleostei</taxon>
        <taxon>Neoteleostei</taxon>
        <taxon>Acanthomorphata</taxon>
        <taxon>Eupercaria</taxon>
        <taxon>Perciformes</taxon>
        <taxon>Notothenioidei</taxon>
        <taxon>Channichthyidae</taxon>
        <taxon>Chaenocephalus</taxon>
    </lineage>
</organism>
<evidence type="ECO:0000313" key="2">
    <source>
        <dbReference type="Proteomes" id="UP001057452"/>
    </source>
</evidence>
<comment type="caution">
    <text evidence="1">The sequence shown here is derived from an EMBL/GenBank/DDBJ whole genome shotgun (WGS) entry which is preliminary data.</text>
</comment>
<feature type="non-terminal residue" evidence="1">
    <location>
        <position position="265"/>
    </location>
</feature>
<sequence>PCSTPHLNENTGRERAACGVFVCEAGGADLGGLMDLESLYRGVEQSINHTRAGRMRRQNLDRAYNIEVLLGVDDSVVQFHGKEHVQKYLLTLMNIVNEIYHDQSLGAKINVVLVRIIMLGYGKSMSLIELGNPSQSLENVCRWAFLQQKQDTGDAEYHDHAIFLTRQEFGPTGMQGYAPVTGMCHPVRSCTLNHEDGFSSAFVVAHETGHVSYDCLRDDPFDHNWPSLPQLPGLHYSMNEQCRFDFGVGYTMCTALQKAGQSGTQ</sequence>
<dbReference type="Proteomes" id="UP001057452">
    <property type="component" value="Chromosome 10"/>
</dbReference>
<accession>A0ACB9X0K6</accession>
<proteinExistence type="predicted"/>
<gene>
    <name evidence="1" type="ORF">KUCAC02_004483</name>
</gene>
<keyword evidence="2" id="KW-1185">Reference proteome</keyword>
<dbReference type="EMBL" id="CM043794">
    <property type="protein sequence ID" value="KAI4819226.1"/>
    <property type="molecule type" value="Genomic_DNA"/>
</dbReference>
<protein>
    <submittedName>
        <fullName evidence="1">Uncharacterized protein</fullName>
    </submittedName>
</protein>
<reference evidence="1" key="1">
    <citation type="submission" date="2022-05" db="EMBL/GenBank/DDBJ databases">
        <title>Chromosome-level genome of Chaenocephalus aceratus.</title>
        <authorList>
            <person name="Park H."/>
        </authorList>
    </citation>
    <scope>NUCLEOTIDE SEQUENCE</scope>
    <source>
        <strain evidence="1">KU_202001</strain>
    </source>
</reference>